<reference evidence="4" key="3">
    <citation type="submission" date="2025-09" db="UniProtKB">
        <authorList>
            <consortium name="Ensembl"/>
        </authorList>
    </citation>
    <scope>IDENTIFICATION</scope>
</reference>
<keyword evidence="5" id="KW-1185">Reference proteome</keyword>
<dbReference type="GO" id="GO:0004869">
    <property type="term" value="F:cysteine-type endopeptidase inhibitor activity"/>
    <property type="evidence" value="ECO:0007669"/>
    <property type="project" value="UniProtKB-KW"/>
</dbReference>
<dbReference type="Proteomes" id="UP000694397">
    <property type="component" value="Chromosome 24"/>
</dbReference>
<dbReference type="Gene3D" id="3.10.450.10">
    <property type="match status" value="1"/>
</dbReference>
<dbReference type="InterPro" id="IPR046350">
    <property type="entry name" value="Cystatin_sf"/>
</dbReference>
<dbReference type="GO" id="GO:0005829">
    <property type="term" value="C:cytosol"/>
    <property type="evidence" value="ECO:0007669"/>
    <property type="project" value="TreeGrafter"/>
</dbReference>
<reference evidence="4" key="2">
    <citation type="submission" date="2025-08" db="UniProtKB">
        <authorList>
            <consortium name="Ensembl"/>
        </authorList>
    </citation>
    <scope>IDENTIFICATION</scope>
</reference>
<protein>
    <recommendedName>
        <fullName evidence="6">Cystatin domain-containing protein</fullName>
    </recommendedName>
</protein>
<dbReference type="SUPFAM" id="SSF54403">
    <property type="entry name" value="Cystatin/monellin"/>
    <property type="match status" value="1"/>
</dbReference>
<evidence type="ECO:0000256" key="1">
    <source>
        <dbReference type="ARBA" id="ARBA00009403"/>
    </source>
</evidence>
<dbReference type="InterPro" id="IPR001713">
    <property type="entry name" value="Prot_inh_stefin"/>
</dbReference>
<reference evidence="4 5" key="1">
    <citation type="submission" date="2019-04" db="EMBL/GenBank/DDBJ databases">
        <authorList>
            <consortium name="Wellcome Sanger Institute Data Sharing"/>
        </authorList>
    </citation>
    <scope>NUCLEOTIDE SEQUENCE [LARGE SCALE GENOMIC DNA]</scope>
</reference>
<dbReference type="AlphaFoldDB" id="A0A8C9THV7"/>
<organism evidence="4 5">
    <name type="scientific">Scleropages formosus</name>
    <name type="common">Asian bonytongue</name>
    <name type="synonym">Osteoglossum formosum</name>
    <dbReference type="NCBI Taxonomy" id="113540"/>
    <lineage>
        <taxon>Eukaryota</taxon>
        <taxon>Metazoa</taxon>
        <taxon>Chordata</taxon>
        <taxon>Craniata</taxon>
        <taxon>Vertebrata</taxon>
        <taxon>Euteleostomi</taxon>
        <taxon>Actinopterygii</taxon>
        <taxon>Neopterygii</taxon>
        <taxon>Teleostei</taxon>
        <taxon>Osteoglossocephala</taxon>
        <taxon>Osteoglossomorpha</taxon>
        <taxon>Osteoglossiformes</taxon>
        <taxon>Osteoglossidae</taxon>
        <taxon>Scleropages</taxon>
    </lineage>
</organism>
<evidence type="ECO:0008006" key="6">
    <source>
        <dbReference type="Google" id="ProtNLM"/>
    </source>
</evidence>
<evidence type="ECO:0000313" key="5">
    <source>
        <dbReference type="Proteomes" id="UP000694397"/>
    </source>
</evidence>
<dbReference type="Ensembl" id="ENSSFOT00015076027.1">
    <property type="protein sequence ID" value="ENSSFOP00015048418.1"/>
    <property type="gene ID" value="ENSSFOG00015016803.2"/>
</dbReference>
<accession>A0A8C9THV7</accession>
<dbReference type="PANTHER" id="PTHR11414">
    <property type="entry name" value="CYSTATIN FAMILY MEMBER"/>
    <property type="match status" value="1"/>
</dbReference>
<evidence type="ECO:0000256" key="2">
    <source>
        <dbReference type="ARBA" id="ARBA00022690"/>
    </source>
</evidence>
<name>A0A8C9THV7_SCLFO</name>
<sequence>EPTCRWAERDATADVPSPMLCPCTPARPPADETSLFTAKSFRRQVVAGTHFFIKVHEGGEERIHLRVYKMLAHAGGKLQLTQVYTYVVPCVCVCV</sequence>
<keyword evidence="3" id="KW-0789">Thiol protease inhibitor</keyword>
<evidence type="ECO:0000313" key="4">
    <source>
        <dbReference type="Ensembl" id="ENSSFOP00015048418.1"/>
    </source>
</evidence>
<keyword evidence="2" id="KW-0646">Protease inhibitor</keyword>
<comment type="similarity">
    <text evidence="1">Belongs to the cystatin family.</text>
</comment>
<evidence type="ECO:0000256" key="3">
    <source>
        <dbReference type="ARBA" id="ARBA00022704"/>
    </source>
</evidence>
<dbReference type="PANTHER" id="PTHR11414:SF21">
    <property type="entry name" value="CYSTATIN 14A, TANDEM DUPLICATE 1-RELATED"/>
    <property type="match status" value="1"/>
</dbReference>
<proteinExistence type="inferred from homology"/>